<evidence type="ECO:0000256" key="4">
    <source>
        <dbReference type="ARBA" id="ARBA00029447"/>
    </source>
</evidence>
<reference evidence="8" key="1">
    <citation type="submission" date="2023-04" db="EMBL/GenBank/DDBJ databases">
        <title>Complete genome sequence of Temperatibacter marinus.</title>
        <authorList>
            <person name="Rong J.-C."/>
            <person name="Yi M.-L."/>
            <person name="Zhao Q."/>
        </authorList>
    </citation>
    <scope>NUCLEOTIDE SEQUENCE</scope>
    <source>
        <strain evidence="8">NBRC 110045</strain>
    </source>
</reference>
<sequence length="531" mass="57323">MFGFGNQSLKDEIAGLEEDLRVKDRGLRTYQRIINTMPLGVITVDKSSAEMIYHNDTGEQFLEEMNHPLKNKKGSEIRGVSLTDFIPQSELSSAEFQSKSSLPLFKLVKIGHDYLEITIDSLDKEDGSFDRVILTWRIVTEREEFRFETERLRQLVDKMPISAMMIDPQTLSISYVNEAAVTSLKLLKDHLQINVEDPVGASIDGFIQLNGLAEAIKSGRGLPKKDRMEIGDQVLGLQVSAIMASDSSYMATLLTWTNITAQVQVEKTVGETVDLIKKDSLVLNDQSQTMSLASNTSLQTATEVSSAAQIATSNVETVAAATEELGASVHEIGAQISRASEISTKANGKTLEASDQVNHLADASQKIGDVVKLISDIAEQTNLLALNATIEAARAGDAGKGFAVVASEVKSLANQTANATEEITQQISAIQSETSLVVKAMDEISTVIGEVSEIAGNIADSADQQSAATSEIARNAQEAAHGTQEVSRHISEVQVSADTTTTAVTEVLEVSSQLTRLAESLSAEFNNMLQD</sequence>
<keyword evidence="2" id="KW-1003">Cell membrane</keyword>
<dbReference type="Pfam" id="PF00015">
    <property type="entry name" value="MCPsignal"/>
    <property type="match status" value="1"/>
</dbReference>
<dbReference type="EMBL" id="CP123872">
    <property type="protein sequence ID" value="WND02543.1"/>
    <property type="molecule type" value="Genomic_DNA"/>
</dbReference>
<evidence type="ECO:0000313" key="9">
    <source>
        <dbReference type="Proteomes" id="UP001268683"/>
    </source>
</evidence>
<organism evidence="8 9">
    <name type="scientific">Temperatibacter marinus</name>
    <dbReference type="NCBI Taxonomy" id="1456591"/>
    <lineage>
        <taxon>Bacteria</taxon>
        <taxon>Pseudomonadati</taxon>
        <taxon>Pseudomonadota</taxon>
        <taxon>Alphaproteobacteria</taxon>
        <taxon>Kordiimonadales</taxon>
        <taxon>Temperatibacteraceae</taxon>
        <taxon>Temperatibacter</taxon>
    </lineage>
</organism>
<dbReference type="GO" id="GO:0006935">
    <property type="term" value="P:chemotaxis"/>
    <property type="evidence" value="ECO:0007669"/>
    <property type="project" value="InterPro"/>
</dbReference>
<accession>A0AA52HAF3</accession>
<dbReference type="PANTHER" id="PTHR32089">
    <property type="entry name" value="METHYL-ACCEPTING CHEMOTAXIS PROTEIN MCPB"/>
    <property type="match status" value="1"/>
</dbReference>
<keyword evidence="2" id="KW-0997">Cell inner membrane</keyword>
<dbReference type="GO" id="GO:0005886">
    <property type="term" value="C:plasma membrane"/>
    <property type="evidence" value="ECO:0007669"/>
    <property type="project" value="UniProtKB-SubCell"/>
</dbReference>
<dbReference type="Gene3D" id="1.10.287.950">
    <property type="entry name" value="Methyl-accepting chemotaxis protein"/>
    <property type="match status" value="1"/>
</dbReference>
<dbReference type="SUPFAM" id="SSF58104">
    <property type="entry name" value="Methyl-accepting chemotaxis protein (MCP) signaling domain"/>
    <property type="match status" value="1"/>
</dbReference>
<keyword evidence="9" id="KW-1185">Reference proteome</keyword>
<proteinExistence type="inferred from homology"/>
<keyword evidence="3 5" id="KW-0807">Transducer</keyword>
<dbReference type="AlphaFoldDB" id="A0AA52HAF3"/>
<dbReference type="Pfam" id="PF13188">
    <property type="entry name" value="PAS_8"/>
    <property type="match status" value="2"/>
</dbReference>
<dbReference type="PRINTS" id="PR00260">
    <property type="entry name" value="CHEMTRNSDUCR"/>
</dbReference>
<comment type="similarity">
    <text evidence="4">Belongs to the methyl-accepting chemotaxis (MCP) protein family.</text>
</comment>
<name>A0AA52HAF3_9PROT</name>
<evidence type="ECO:0000256" key="3">
    <source>
        <dbReference type="ARBA" id="ARBA00023224"/>
    </source>
</evidence>
<evidence type="ECO:0000313" key="8">
    <source>
        <dbReference type="EMBL" id="WND02543.1"/>
    </source>
</evidence>
<dbReference type="GO" id="GO:0004888">
    <property type="term" value="F:transmembrane signaling receptor activity"/>
    <property type="evidence" value="ECO:0007669"/>
    <property type="project" value="InterPro"/>
</dbReference>
<dbReference type="GO" id="GO:0007165">
    <property type="term" value="P:signal transduction"/>
    <property type="evidence" value="ECO:0007669"/>
    <property type="project" value="UniProtKB-KW"/>
</dbReference>
<evidence type="ECO:0000259" key="6">
    <source>
        <dbReference type="PROSITE" id="PS50111"/>
    </source>
</evidence>
<dbReference type="PANTHER" id="PTHR32089:SF112">
    <property type="entry name" value="LYSOZYME-LIKE PROTEIN-RELATED"/>
    <property type="match status" value="1"/>
</dbReference>
<comment type="subcellular location">
    <subcellularLocation>
        <location evidence="1">Cell inner membrane</location>
        <topology evidence="1">Multi-pass membrane protein</topology>
    </subcellularLocation>
</comment>
<dbReference type="KEGG" id="tmk:QGN29_13400"/>
<gene>
    <name evidence="8" type="ORF">QGN29_13400</name>
</gene>
<feature type="domain" description="Methyl-accepting transducer" evidence="6">
    <location>
        <begin position="286"/>
        <end position="501"/>
    </location>
</feature>
<evidence type="ECO:0000256" key="5">
    <source>
        <dbReference type="PROSITE-ProRule" id="PRU00284"/>
    </source>
</evidence>
<protein>
    <submittedName>
        <fullName evidence="8">Methyl-accepting chemotaxis protein</fullName>
    </submittedName>
</protein>
<dbReference type="SMART" id="SM00283">
    <property type="entry name" value="MA"/>
    <property type="match status" value="1"/>
</dbReference>
<keyword evidence="2" id="KW-0472">Membrane</keyword>
<dbReference type="PROSITE" id="PS50192">
    <property type="entry name" value="T_SNARE"/>
    <property type="match status" value="1"/>
</dbReference>
<evidence type="ECO:0000256" key="2">
    <source>
        <dbReference type="ARBA" id="ARBA00022519"/>
    </source>
</evidence>
<dbReference type="InterPro" id="IPR004090">
    <property type="entry name" value="Chemotax_Me-accpt_rcpt"/>
</dbReference>
<dbReference type="Gene3D" id="3.30.450.20">
    <property type="entry name" value="PAS domain"/>
    <property type="match status" value="2"/>
</dbReference>
<evidence type="ECO:0000256" key="1">
    <source>
        <dbReference type="ARBA" id="ARBA00004429"/>
    </source>
</evidence>
<dbReference type="InterPro" id="IPR004089">
    <property type="entry name" value="MCPsignal_dom"/>
</dbReference>
<dbReference type="RefSeq" id="WP_310798378.1">
    <property type="nucleotide sequence ID" value="NZ_CP123872.1"/>
</dbReference>
<feature type="domain" description="T-SNARE coiled-coil homology" evidence="7">
    <location>
        <begin position="431"/>
        <end position="493"/>
    </location>
</feature>
<dbReference type="Proteomes" id="UP001268683">
    <property type="component" value="Chromosome"/>
</dbReference>
<evidence type="ECO:0000259" key="7">
    <source>
        <dbReference type="PROSITE" id="PS50192"/>
    </source>
</evidence>
<dbReference type="PROSITE" id="PS50111">
    <property type="entry name" value="CHEMOTAXIS_TRANSDUC_2"/>
    <property type="match status" value="1"/>
</dbReference>
<dbReference type="InterPro" id="IPR000727">
    <property type="entry name" value="T_SNARE_dom"/>
</dbReference>
<dbReference type="InterPro" id="IPR000014">
    <property type="entry name" value="PAS"/>
</dbReference>